<dbReference type="STRING" id="637679.GCA_001550055_02564"/>
<dbReference type="GO" id="GO:0004030">
    <property type="term" value="F:aldehyde dehydrogenase [NAD(P)+] activity"/>
    <property type="evidence" value="ECO:0007669"/>
    <property type="project" value="UniProtKB-ARBA"/>
</dbReference>
<evidence type="ECO:0000256" key="5">
    <source>
        <dbReference type="RuleBase" id="RU003345"/>
    </source>
</evidence>
<accession>A0A1G6VTK7</accession>
<evidence type="ECO:0000313" key="7">
    <source>
        <dbReference type="EMBL" id="SDD56864.1"/>
    </source>
</evidence>
<dbReference type="FunFam" id="3.40.309.10:FF:000012">
    <property type="entry name" value="Betaine aldehyde dehydrogenase"/>
    <property type="match status" value="1"/>
</dbReference>
<dbReference type="AlphaFoldDB" id="A0A1G6VTK7"/>
<evidence type="ECO:0000256" key="1">
    <source>
        <dbReference type="ARBA" id="ARBA00009986"/>
    </source>
</evidence>
<evidence type="ECO:0000256" key="2">
    <source>
        <dbReference type="ARBA" id="ARBA00023002"/>
    </source>
</evidence>
<sequence length="498" mass="53239">MTDKTLGYWQAKAKDARIHTQAYIDGKRTDAASGETFETINPATGEVLAKVASCDVADVDKAVAAARRAFKSGIWADLHPTERGKVMIRWAELMEKHADELAVLETLDMGKPISDATSIDIPASVNSIRWYGEAANKVLDEIAPTDPGALAMITREPIGVVAAVVPWNFPLLMACWKLGPALATGNSVVLKPAEQSPLTALRIADLAEEAGIPAGVFNVVTGLGHTAGKALGLHMDVDGLAFTGSTQVGKYFMEYSGQSNLKRIALECGGKSPHIIMDDCPDLDAAAQAAAGAIFFNQGEVCTAGSRLLVDRKIKDKFMDKVLEAAKSWVPGDPLNPATNLGAIVDDSQYRRVLGYIETAGKDGGKLVAGGAAARTETGGYFVQPTIFDGVTPEMTIAREEIFGPVLAVIEFDGEEEAIEIANNTIYGLAAALWSKDISRAHRMARALQAGTIWVNCWDPTGDLSIPFGGYKQSGFGRDKSLHALDKYTNLKTTWVQL</sequence>
<dbReference type="CDD" id="cd07112">
    <property type="entry name" value="ALDH_GABALDH-PuuC"/>
    <property type="match status" value="1"/>
</dbReference>
<dbReference type="PROSITE" id="PS00070">
    <property type="entry name" value="ALDEHYDE_DEHYDR_CYS"/>
    <property type="match status" value="1"/>
</dbReference>
<dbReference type="Gene3D" id="3.40.309.10">
    <property type="entry name" value="Aldehyde Dehydrogenase, Chain A, domain 2"/>
    <property type="match status" value="1"/>
</dbReference>
<dbReference type="FunFam" id="3.40.605.10:FF:000026">
    <property type="entry name" value="Aldehyde dehydrogenase, putative"/>
    <property type="match status" value="1"/>
</dbReference>
<comment type="similarity">
    <text evidence="1 5">Belongs to the aldehyde dehydrogenase family.</text>
</comment>
<keyword evidence="8" id="KW-1185">Reference proteome</keyword>
<dbReference type="InterPro" id="IPR015590">
    <property type="entry name" value="Aldehyde_DH_dom"/>
</dbReference>
<gene>
    <name evidence="7" type="ORF">SAMN04488071_0849</name>
</gene>
<dbReference type="PROSITE" id="PS00687">
    <property type="entry name" value="ALDEHYDE_DEHYDR_GLU"/>
    <property type="match status" value="1"/>
</dbReference>
<dbReference type="EMBL" id="FNAK01000002">
    <property type="protein sequence ID" value="SDD56864.1"/>
    <property type="molecule type" value="Genomic_DNA"/>
</dbReference>
<keyword evidence="2 5" id="KW-0560">Oxidoreductase</keyword>
<evidence type="ECO:0000256" key="4">
    <source>
        <dbReference type="PROSITE-ProRule" id="PRU10007"/>
    </source>
</evidence>
<dbReference type="SUPFAM" id="SSF53720">
    <property type="entry name" value="ALDH-like"/>
    <property type="match status" value="1"/>
</dbReference>
<evidence type="ECO:0000256" key="3">
    <source>
        <dbReference type="ARBA" id="ARBA00023097"/>
    </source>
</evidence>
<reference evidence="7 8" key="1">
    <citation type="submission" date="2016-10" db="EMBL/GenBank/DDBJ databases">
        <authorList>
            <person name="de Groot N.N."/>
        </authorList>
    </citation>
    <scope>NUCLEOTIDE SEQUENCE [LARGE SCALE GENOMIC DNA]</scope>
    <source>
        <strain evidence="7 8">CGMCC 1.9109</strain>
    </source>
</reference>
<evidence type="ECO:0000313" key="8">
    <source>
        <dbReference type="Proteomes" id="UP000183685"/>
    </source>
</evidence>
<dbReference type="FunFam" id="3.40.605.10:FF:000001">
    <property type="entry name" value="Aldehyde dehydrogenase 1"/>
    <property type="match status" value="1"/>
</dbReference>
<name>A0A1G6VTK7_9PROT</name>
<dbReference type="InterPro" id="IPR029510">
    <property type="entry name" value="Ald_DH_CS_GLU"/>
</dbReference>
<organism evidence="7 8">
    <name type="scientific">Kordiimonas lacus</name>
    <dbReference type="NCBI Taxonomy" id="637679"/>
    <lineage>
        <taxon>Bacteria</taxon>
        <taxon>Pseudomonadati</taxon>
        <taxon>Pseudomonadota</taxon>
        <taxon>Alphaproteobacteria</taxon>
        <taxon>Kordiimonadales</taxon>
        <taxon>Kordiimonadaceae</taxon>
        <taxon>Kordiimonas</taxon>
    </lineage>
</organism>
<dbReference type="Pfam" id="PF00171">
    <property type="entry name" value="Aldedh"/>
    <property type="match status" value="1"/>
</dbReference>
<proteinExistence type="inferred from homology"/>
<dbReference type="Proteomes" id="UP000183685">
    <property type="component" value="Unassembled WGS sequence"/>
</dbReference>
<keyword evidence="3" id="KW-0558">Oxidation</keyword>
<evidence type="ECO:0000259" key="6">
    <source>
        <dbReference type="Pfam" id="PF00171"/>
    </source>
</evidence>
<dbReference type="InterPro" id="IPR016161">
    <property type="entry name" value="Ald_DH/histidinol_DH"/>
</dbReference>
<dbReference type="InterPro" id="IPR016163">
    <property type="entry name" value="Ald_DH_C"/>
</dbReference>
<dbReference type="OrthoDB" id="9812625at2"/>
<dbReference type="Gene3D" id="3.40.605.10">
    <property type="entry name" value="Aldehyde Dehydrogenase, Chain A, domain 1"/>
    <property type="match status" value="1"/>
</dbReference>
<dbReference type="InterPro" id="IPR016160">
    <property type="entry name" value="Ald_DH_CS_CYS"/>
</dbReference>
<dbReference type="PANTHER" id="PTHR11699">
    <property type="entry name" value="ALDEHYDE DEHYDROGENASE-RELATED"/>
    <property type="match status" value="1"/>
</dbReference>
<dbReference type="InterPro" id="IPR016162">
    <property type="entry name" value="Ald_DH_N"/>
</dbReference>
<feature type="active site" evidence="4">
    <location>
        <position position="267"/>
    </location>
</feature>
<feature type="domain" description="Aldehyde dehydrogenase" evidence="6">
    <location>
        <begin position="32"/>
        <end position="493"/>
    </location>
</feature>
<dbReference type="RefSeq" id="WP_068305654.1">
    <property type="nucleotide sequence ID" value="NZ_FNAK01000002.1"/>
</dbReference>
<protein>
    <submittedName>
        <fullName evidence="7">Gamma-glutamyl-gamma-aminobutyraldehyde dehydrogenase</fullName>
    </submittedName>
</protein>